<dbReference type="GO" id="GO:0009097">
    <property type="term" value="P:isoleucine biosynthetic process"/>
    <property type="evidence" value="ECO:0007669"/>
    <property type="project" value="UniProtKB-UniPathway"/>
</dbReference>
<dbReference type="NCBIfam" id="NF009897">
    <property type="entry name" value="PRK13357.1"/>
    <property type="match status" value="1"/>
</dbReference>
<comment type="pathway">
    <text evidence="4">Amino-acid biosynthesis; L-valine biosynthesis; L-valine from pyruvate: step 4/4.</text>
</comment>
<dbReference type="InterPro" id="IPR001544">
    <property type="entry name" value="Aminotrans_IV"/>
</dbReference>
<dbReference type="PANTHER" id="PTHR11825:SF44">
    <property type="entry name" value="BRANCHED-CHAIN-AMINO-ACID AMINOTRANSFERASE"/>
    <property type="match status" value="1"/>
</dbReference>
<evidence type="ECO:0000313" key="19">
    <source>
        <dbReference type="EMBL" id="SEE99557.1"/>
    </source>
</evidence>
<comment type="pathway">
    <text evidence="5">Amino-acid biosynthesis; L-leucine biosynthesis; L-leucine from 3-methyl-2-oxobutanoate: step 4/4.</text>
</comment>
<evidence type="ECO:0000256" key="10">
    <source>
        <dbReference type="ARBA" id="ARBA00022898"/>
    </source>
</evidence>
<dbReference type="InterPro" id="IPR018300">
    <property type="entry name" value="Aminotrans_IV_CS"/>
</dbReference>
<gene>
    <name evidence="19" type="ORF">SAMN04488034_10488</name>
</gene>
<sequence>MRNGISHAIDVVEAPASKIDSVDFDNLVFGNVFTDHMMECDYVDGQWQNPTIKPYGPIQLEPSAKVFHYGQAIFEGMKAFKDDEDQVWLFRPEANIDRFNKSSVRLAIPEFPKEMFLEGLETLLNLDRDWIKKGLGNSLYIRPFVIATEPGVSASPSKSYKFMIICSPAKAYYSGEVRVVFAEKFSRAANGGVGYAKAAGNYGAQFYPTNLAKEEGYQQIIWTDANTHEYLEEAGTMNIFFRVGDKLLTAPISDRILDGVTRKSVIALAEENNIPIEVRRVTVKEIVEAAKKGELKEIFGAGTAATINPIKGFGHMGEKYELPEQAESYAKFFKSKLMDIQYNRAEDKFDWRYLVEKK</sequence>
<comment type="similarity">
    <text evidence="6 16">Belongs to the class-IV pyridoxal-phosphate-dependent aminotransferase family.</text>
</comment>
<reference evidence="19 20" key="1">
    <citation type="submission" date="2016-10" db="EMBL/GenBank/DDBJ databases">
        <authorList>
            <person name="de Groot N.N."/>
        </authorList>
    </citation>
    <scope>NUCLEOTIDE SEQUENCE [LARGE SCALE GENOMIC DNA]</scope>
    <source>
        <strain evidence="19 20">DSM 23553</strain>
    </source>
</reference>
<dbReference type="RefSeq" id="WP_093113371.1">
    <property type="nucleotide sequence ID" value="NZ_FNGG01000004.1"/>
</dbReference>
<dbReference type="AlphaFoldDB" id="A0A1H5NFC7"/>
<keyword evidence="8 18" id="KW-0028">Amino-acid biosynthesis</keyword>
<comment type="catalytic activity">
    <reaction evidence="14 18">
        <text>L-leucine + 2-oxoglutarate = 4-methyl-2-oxopentanoate + L-glutamate</text>
        <dbReference type="Rhea" id="RHEA:18321"/>
        <dbReference type="ChEBI" id="CHEBI:16810"/>
        <dbReference type="ChEBI" id="CHEBI:17865"/>
        <dbReference type="ChEBI" id="CHEBI:29985"/>
        <dbReference type="ChEBI" id="CHEBI:57427"/>
        <dbReference type="EC" id="2.6.1.42"/>
    </reaction>
</comment>
<proteinExistence type="inferred from homology"/>
<dbReference type="InterPro" id="IPR043132">
    <property type="entry name" value="BCAT-like_C"/>
</dbReference>
<evidence type="ECO:0000256" key="16">
    <source>
        <dbReference type="RuleBase" id="RU004106"/>
    </source>
</evidence>
<feature type="modified residue" description="N6-(pyridoxal phosphate)lysine" evidence="15">
    <location>
        <position position="197"/>
    </location>
</feature>
<dbReference type="OrthoDB" id="9804984at2"/>
<evidence type="ECO:0000256" key="9">
    <source>
        <dbReference type="ARBA" id="ARBA00022679"/>
    </source>
</evidence>
<dbReference type="GO" id="GO:0052654">
    <property type="term" value="F:L-leucine-2-oxoglutarate transaminase activity"/>
    <property type="evidence" value="ECO:0007669"/>
    <property type="project" value="RHEA"/>
</dbReference>
<comment type="catalytic activity">
    <reaction evidence="13 18">
        <text>L-isoleucine + 2-oxoglutarate = (S)-3-methyl-2-oxopentanoate + L-glutamate</text>
        <dbReference type="Rhea" id="RHEA:24801"/>
        <dbReference type="ChEBI" id="CHEBI:16810"/>
        <dbReference type="ChEBI" id="CHEBI:29985"/>
        <dbReference type="ChEBI" id="CHEBI:35146"/>
        <dbReference type="ChEBI" id="CHEBI:58045"/>
        <dbReference type="EC" id="2.6.1.42"/>
    </reaction>
</comment>
<evidence type="ECO:0000256" key="13">
    <source>
        <dbReference type="ARBA" id="ARBA00048798"/>
    </source>
</evidence>
<dbReference type="GO" id="GO:0009098">
    <property type="term" value="P:L-leucine biosynthetic process"/>
    <property type="evidence" value="ECO:0007669"/>
    <property type="project" value="UniProtKB-UniPathway"/>
</dbReference>
<evidence type="ECO:0000256" key="15">
    <source>
        <dbReference type="PIRSR" id="PIRSR006468-1"/>
    </source>
</evidence>
<dbReference type="Gene3D" id="3.20.10.10">
    <property type="entry name" value="D-amino Acid Aminotransferase, subunit A, domain 2"/>
    <property type="match status" value="1"/>
</dbReference>
<keyword evidence="9 18" id="KW-0808">Transferase</keyword>
<dbReference type="UniPathway" id="UPA00048">
    <property type="reaction ID" value="UER00073"/>
</dbReference>
<evidence type="ECO:0000256" key="3">
    <source>
        <dbReference type="ARBA" id="ARBA00004824"/>
    </source>
</evidence>
<evidence type="ECO:0000256" key="6">
    <source>
        <dbReference type="ARBA" id="ARBA00009320"/>
    </source>
</evidence>
<comment type="catalytic activity">
    <reaction evidence="12 18">
        <text>L-valine + 2-oxoglutarate = 3-methyl-2-oxobutanoate + L-glutamate</text>
        <dbReference type="Rhea" id="RHEA:24813"/>
        <dbReference type="ChEBI" id="CHEBI:11851"/>
        <dbReference type="ChEBI" id="CHEBI:16810"/>
        <dbReference type="ChEBI" id="CHEBI:29985"/>
        <dbReference type="ChEBI" id="CHEBI:57762"/>
        <dbReference type="EC" id="2.6.1.42"/>
    </reaction>
</comment>
<dbReference type="GO" id="GO:0052655">
    <property type="term" value="F:L-valine-2-oxoglutarate transaminase activity"/>
    <property type="evidence" value="ECO:0007669"/>
    <property type="project" value="RHEA"/>
</dbReference>
<dbReference type="InterPro" id="IPR005786">
    <property type="entry name" value="B_amino_transII"/>
</dbReference>
<evidence type="ECO:0000313" key="20">
    <source>
        <dbReference type="Proteomes" id="UP000199448"/>
    </source>
</evidence>
<dbReference type="UniPathway" id="UPA00049">
    <property type="reaction ID" value="UER00062"/>
</dbReference>
<dbReference type="GO" id="GO:0052656">
    <property type="term" value="F:L-isoleucine-2-oxoglutarate transaminase activity"/>
    <property type="evidence" value="ECO:0007669"/>
    <property type="project" value="RHEA"/>
</dbReference>
<evidence type="ECO:0000256" key="17">
    <source>
        <dbReference type="RuleBase" id="RU004516"/>
    </source>
</evidence>
<dbReference type="InterPro" id="IPR043131">
    <property type="entry name" value="BCAT-like_N"/>
</dbReference>
<dbReference type="STRING" id="390640.SAMN04488034_10488"/>
<dbReference type="PROSITE" id="PS00770">
    <property type="entry name" value="AA_TRANSFER_CLASS_4"/>
    <property type="match status" value="1"/>
</dbReference>
<dbReference type="EC" id="2.6.1.42" evidence="18"/>
<dbReference type="CDD" id="cd01557">
    <property type="entry name" value="BCAT_beta_family"/>
    <property type="match status" value="1"/>
</dbReference>
<dbReference type="Pfam" id="PF01063">
    <property type="entry name" value="Aminotran_4"/>
    <property type="match status" value="1"/>
</dbReference>
<keyword evidence="20" id="KW-1185">Reference proteome</keyword>
<dbReference type="PIRSF" id="PIRSF006468">
    <property type="entry name" value="BCAT1"/>
    <property type="match status" value="1"/>
</dbReference>
<dbReference type="Proteomes" id="UP000199448">
    <property type="component" value="Unassembled WGS sequence"/>
</dbReference>
<keyword evidence="7 18" id="KW-0032">Aminotransferase</keyword>
<dbReference type="Gene3D" id="3.30.470.10">
    <property type="match status" value="1"/>
</dbReference>
<name>A0A1H5NFC7_9FLAO</name>
<comment type="function">
    <text evidence="2">Acts on leucine, isoleucine and valine.</text>
</comment>
<evidence type="ECO:0000256" key="2">
    <source>
        <dbReference type="ARBA" id="ARBA00003109"/>
    </source>
</evidence>
<comment type="pathway">
    <text evidence="3">Amino-acid biosynthesis; L-isoleucine biosynthesis; L-isoleucine from 2-oxobutanoate: step 4/4.</text>
</comment>
<dbReference type="EMBL" id="FNUG01000004">
    <property type="protein sequence ID" value="SEE99557.1"/>
    <property type="molecule type" value="Genomic_DNA"/>
</dbReference>
<dbReference type="UniPathway" id="UPA00047">
    <property type="reaction ID" value="UER00058"/>
</dbReference>
<evidence type="ECO:0000256" key="5">
    <source>
        <dbReference type="ARBA" id="ARBA00005072"/>
    </source>
</evidence>
<keyword evidence="10 17" id="KW-0663">Pyridoxal phosphate</keyword>
<protein>
    <recommendedName>
        <fullName evidence="18">Branched-chain-amino-acid aminotransferase</fullName>
        <ecNumber evidence="18">2.6.1.42</ecNumber>
    </recommendedName>
</protein>
<dbReference type="InterPro" id="IPR033939">
    <property type="entry name" value="BCAT_family"/>
</dbReference>
<evidence type="ECO:0000256" key="4">
    <source>
        <dbReference type="ARBA" id="ARBA00004931"/>
    </source>
</evidence>
<evidence type="ECO:0000256" key="1">
    <source>
        <dbReference type="ARBA" id="ARBA00001933"/>
    </source>
</evidence>
<evidence type="ECO:0000256" key="8">
    <source>
        <dbReference type="ARBA" id="ARBA00022605"/>
    </source>
</evidence>
<organism evidence="19 20">
    <name type="scientific">Salinimicrobium catena</name>
    <dbReference type="NCBI Taxonomy" id="390640"/>
    <lineage>
        <taxon>Bacteria</taxon>
        <taxon>Pseudomonadati</taxon>
        <taxon>Bacteroidota</taxon>
        <taxon>Flavobacteriia</taxon>
        <taxon>Flavobacteriales</taxon>
        <taxon>Flavobacteriaceae</taxon>
        <taxon>Salinimicrobium</taxon>
    </lineage>
</organism>
<dbReference type="NCBIfam" id="TIGR01123">
    <property type="entry name" value="ilvE_II"/>
    <property type="match status" value="1"/>
</dbReference>
<evidence type="ECO:0000256" key="12">
    <source>
        <dbReference type="ARBA" id="ARBA00048212"/>
    </source>
</evidence>
<evidence type="ECO:0000256" key="14">
    <source>
        <dbReference type="ARBA" id="ARBA00049229"/>
    </source>
</evidence>
<comment type="cofactor">
    <cofactor evidence="1 17">
        <name>pyridoxal 5'-phosphate</name>
        <dbReference type="ChEBI" id="CHEBI:597326"/>
    </cofactor>
</comment>
<evidence type="ECO:0000256" key="18">
    <source>
        <dbReference type="RuleBase" id="RU004517"/>
    </source>
</evidence>
<accession>A0A1H5NFC7</accession>
<keyword evidence="11 18" id="KW-0100">Branched-chain amino acid biosynthesis</keyword>
<dbReference type="SUPFAM" id="SSF56752">
    <property type="entry name" value="D-aminoacid aminotransferase-like PLP-dependent enzymes"/>
    <property type="match status" value="1"/>
</dbReference>
<evidence type="ECO:0000256" key="11">
    <source>
        <dbReference type="ARBA" id="ARBA00023304"/>
    </source>
</evidence>
<dbReference type="PANTHER" id="PTHR11825">
    <property type="entry name" value="SUBGROUP IIII AMINOTRANSFERASE"/>
    <property type="match status" value="1"/>
</dbReference>
<dbReference type="GO" id="GO:0009099">
    <property type="term" value="P:L-valine biosynthetic process"/>
    <property type="evidence" value="ECO:0007669"/>
    <property type="project" value="UniProtKB-UniPathway"/>
</dbReference>
<evidence type="ECO:0000256" key="7">
    <source>
        <dbReference type="ARBA" id="ARBA00022576"/>
    </source>
</evidence>
<dbReference type="InterPro" id="IPR036038">
    <property type="entry name" value="Aminotransferase-like"/>
</dbReference>